<gene>
    <name evidence="1" type="ORF">B1199_17590</name>
</gene>
<keyword evidence="2" id="KW-1185">Reference proteome</keyword>
<evidence type="ECO:0008006" key="3">
    <source>
        <dbReference type="Google" id="ProtNLM"/>
    </source>
</evidence>
<evidence type="ECO:0000313" key="2">
    <source>
        <dbReference type="Proteomes" id="UP000194841"/>
    </source>
</evidence>
<dbReference type="InterPro" id="IPR021675">
    <property type="entry name" value="DUF3261"/>
</dbReference>
<dbReference type="EMBL" id="MWPV01000006">
    <property type="protein sequence ID" value="OUL56475.1"/>
    <property type="molecule type" value="Genomic_DNA"/>
</dbReference>
<dbReference type="OrthoDB" id="6228084at2"/>
<protein>
    <recommendedName>
        <fullName evidence="3">DUF3261 domain-containing protein</fullName>
    </recommendedName>
</protein>
<comment type="caution">
    <text evidence="1">The sequence shown here is derived from an EMBL/GenBank/DDBJ whole genome shotgun (WGS) entry which is preliminary data.</text>
</comment>
<proteinExistence type="predicted"/>
<sequence>MSKQLIRLTFIVLLGALLGACSSLTTSQHQVILSSGVALTLTAPPEGLVGQTISQLLEIDYQGEQHSLLAQVQFQPNGLNLVATSVQGLPVFELTYIAGEGINAQRYVPVAEFDFEYIVADIQLALWPMSSLEQSLMQGEMHMVSDGFALHANGDMSVRVHKTDSITVIQHFTRHYQLTITTLE</sequence>
<dbReference type="Pfam" id="PF11659">
    <property type="entry name" value="DUF3261"/>
    <property type="match status" value="1"/>
</dbReference>
<reference evidence="1 2" key="1">
    <citation type="submission" date="2017-02" db="EMBL/GenBank/DDBJ databases">
        <title>Pseudoalteromonas ulvae TC14 Genome.</title>
        <authorList>
            <person name="Molmeret M."/>
        </authorList>
    </citation>
    <scope>NUCLEOTIDE SEQUENCE [LARGE SCALE GENOMIC DNA]</scope>
    <source>
        <strain evidence="1">TC14</strain>
    </source>
</reference>
<evidence type="ECO:0000313" key="1">
    <source>
        <dbReference type="EMBL" id="OUL56475.1"/>
    </source>
</evidence>
<dbReference type="AlphaFoldDB" id="A0A244CLL6"/>
<dbReference type="PROSITE" id="PS51257">
    <property type="entry name" value="PROKAR_LIPOPROTEIN"/>
    <property type="match status" value="1"/>
</dbReference>
<name>A0A244CLL6_PSEDV</name>
<dbReference type="Proteomes" id="UP000194841">
    <property type="component" value="Unassembled WGS sequence"/>
</dbReference>
<dbReference type="RefSeq" id="WP_086745446.1">
    <property type="nucleotide sequence ID" value="NZ_MWPV01000006.1"/>
</dbReference>
<organism evidence="1 2">
    <name type="scientific">Pseudoalteromonas ulvae</name>
    <dbReference type="NCBI Taxonomy" id="107327"/>
    <lineage>
        <taxon>Bacteria</taxon>
        <taxon>Pseudomonadati</taxon>
        <taxon>Pseudomonadota</taxon>
        <taxon>Gammaproteobacteria</taxon>
        <taxon>Alteromonadales</taxon>
        <taxon>Pseudoalteromonadaceae</taxon>
        <taxon>Pseudoalteromonas</taxon>
    </lineage>
</organism>
<accession>A0A244CLL6</accession>